<gene>
    <name evidence="2" type="ORF">FFLO_02843</name>
</gene>
<dbReference type="Proteomes" id="UP000812966">
    <property type="component" value="Unassembled WGS sequence"/>
</dbReference>
<organism evidence="2 3">
    <name type="scientific">Filobasidium floriforme</name>
    <dbReference type="NCBI Taxonomy" id="5210"/>
    <lineage>
        <taxon>Eukaryota</taxon>
        <taxon>Fungi</taxon>
        <taxon>Dikarya</taxon>
        <taxon>Basidiomycota</taxon>
        <taxon>Agaricomycotina</taxon>
        <taxon>Tremellomycetes</taxon>
        <taxon>Filobasidiales</taxon>
        <taxon>Filobasidiaceae</taxon>
        <taxon>Filobasidium</taxon>
    </lineage>
</organism>
<keyword evidence="3" id="KW-1185">Reference proteome</keyword>
<name>A0A8K0JS90_9TREE</name>
<protein>
    <recommendedName>
        <fullName evidence="1">DNA helicase Pif1-like 2B domain-containing protein</fullName>
    </recommendedName>
</protein>
<evidence type="ECO:0000313" key="3">
    <source>
        <dbReference type="Proteomes" id="UP000812966"/>
    </source>
</evidence>
<feature type="domain" description="DNA helicase Pif1-like 2B" evidence="1">
    <location>
        <begin position="1"/>
        <end position="35"/>
    </location>
</feature>
<dbReference type="InterPro" id="IPR027417">
    <property type="entry name" value="P-loop_NTPase"/>
</dbReference>
<dbReference type="SUPFAM" id="SSF52540">
    <property type="entry name" value="P-loop containing nucleoside triphosphate hydrolases"/>
    <property type="match status" value="1"/>
</dbReference>
<dbReference type="CDD" id="cd18809">
    <property type="entry name" value="SF1_C_RecD"/>
    <property type="match status" value="1"/>
</dbReference>
<dbReference type="Pfam" id="PF21530">
    <property type="entry name" value="Pif1_2B_dom"/>
    <property type="match status" value="1"/>
</dbReference>
<evidence type="ECO:0000259" key="1">
    <source>
        <dbReference type="Pfam" id="PF21530"/>
    </source>
</evidence>
<sequence>MPLHLLELKVGAPIILLRNLDPANGLCNGTRLLLTAIQPRVLRAKIVFGDHAGKEVLIPRIALDIAHQSLPFKLRRLQFPVRLAFSLTINKAQGQSLDVVGLDLTRPVFTHGQLYVGFSRATDASKISVLLDSTQEGRRGLVKNVVYRQIVA</sequence>
<accession>A0A8K0JS90</accession>
<dbReference type="PANTHER" id="PTHR23274:SF51">
    <property type="entry name" value="OS03G0423850 PROTEIN"/>
    <property type="match status" value="1"/>
</dbReference>
<proteinExistence type="predicted"/>
<evidence type="ECO:0000313" key="2">
    <source>
        <dbReference type="EMBL" id="KAG7558280.1"/>
    </source>
</evidence>
<dbReference type="InterPro" id="IPR049163">
    <property type="entry name" value="Pif1-like_2B_dom"/>
</dbReference>
<dbReference type="GO" id="GO:0006260">
    <property type="term" value="P:DNA replication"/>
    <property type="evidence" value="ECO:0007669"/>
    <property type="project" value="TreeGrafter"/>
</dbReference>
<comment type="caution">
    <text evidence="2">The sequence shown here is derived from an EMBL/GenBank/DDBJ whole genome shotgun (WGS) entry which is preliminary data.</text>
</comment>
<dbReference type="AlphaFoldDB" id="A0A8K0JS90"/>
<dbReference type="PANTHER" id="PTHR23274">
    <property type="entry name" value="DNA HELICASE-RELATED"/>
    <property type="match status" value="1"/>
</dbReference>
<dbReference type="GO" id="GO:0005657">
    <property type="term" value="C:replication fork"/>
    <property type="evidence" value="ECO:0007669"/>
    <property type="project" value="TreeGrafter"/>
</dbReference>
<dbReference type="EMBL" id="JABELV010000047">
    <property type="protein sequence ID" value="KAG7558280.1"/>
    <property type="molecule type" value="Genomic_DNA"/>
</dbReference>
<reference evidence="2" key="1">
    <citation type="submission" date="2020-04" db="EMBL/GenBank/DDBJ databases">
        <title>Analysis of mating type loci in Filobasidium floriforme.</title>
        <authorList>
            <person name="Nowrousian M."/>
        </authorList>
    </citation>
    <scope>NUCLEOTIDE SEQUENCE</scope>
    <source>
        <strain evidence="2">CBS 6242</strain>
    </source>
</reference>